<dbReference type="AlphaFoldDB" id="X0WR18"/>
<comment type="caution">
    <text evidence="2">The sequence shown here is derived from an EMBL/GenBank/DDBJ whole genome shotgun (WGS) entry which is preliminary data.</text>
</comment>
<feature type="non-terminal residue" evidence="2">
    <location>
        <position position="1"/>
    </location>
</feature>
<gene>
    <name evidence="2" type="ORF">S01H1_61352</name>
</gene>
<dbReference type="SUPFAM" id="SSF52172">
    <property type="entry name" value="CheY-like"/>
    <property type="match status" value="1"/>
</dbReference>
<name>X0WR18_9ZZZZ</name>
<proteinExistence type="predicted"/>
<organism evidence="2">
    <name type="scientific">marine sediment metagenome</name>
    <dbReference type="NCBI Taxonomy" id="412755"/>
    <lineage>
        <taxon>unclassified sequences</taxon>
        <taxon>metagenomes</taxon>
        <taxon>ecological metagenomes</taxon>
    </lineage>
</organism>
<evidence type="ECO:0000313" key="2">
    <source>
        <dbReference type="EMBL" id="GAG33409.1"/>
    </source>
</evidence>
<dbReference type="GO" id="GO:0000160">
    <property type="term" value="P:phosphorelay signal transduction system"/>
    <property type="evidence" value="ECO:0007669"/>
    <property type="project" value="InterPro"/>
</dbReference>
<reference evidence="2" key="1">
    <citation type="journal article" date="2014" name="Front. Microbiol.">
        <title>High frequency of phylogenetically diverse reductive dehalogenase-homologous genes in deep subseafloor sedimentary metagenomes.</title>
        <authorList>
            <person name="Kawai M."/>
            <person name="Futagami T."/>
            <person name="Toyoda A."/>
            <person name="Takaki Y."/>
            <person name="Nishi S."/>
            <person name="Hori S."/>
            <person name="Arai W."/>
            <person name="Tsubouchi T."/>
            <person name="Morono Y."/>
            <person name="Uchiyama I."/>
            <person name="Ito T."/>
            <person name="Fujiyama A."/>
            <person name="Inagaki F."/>
            <person name="Takami H."/>
        </authorList>
    </citation>
    <scope>NUCLEOTIDE SEQUENCE</scope>
    <source>
        <strain evidence="2">Expedition CK06-06</strain>
    </source>
</reference>
<dbReference type="EMBL" id="BARS01040223">
    <property type="protein sequence ID" value="GAG33409.1"/>
    <property type="molecule type" value="Genomic_DNA"/>
</dbReference>
<sequence length="75" mass="8046">LLINLFAKGIDATEICKNIHASDDLQTIKVIALANQLSDSEAAALLQKGFDGYISNPADPTEVIKTIEEATAIIY</sequence>
<feature type="domain" description="Response regulatory" evidence="1">
    <location>
        <begin position="1"/>
        <end position="71"/>
    </location>
</feature>
<dbReference type="PROSITE" id="PS50110">
    <property type="entry name" value="RESPONSE_REGULATORY"/>
    <property type="match status" value="1"/>
</dbReference>
<evidence type="ECO:0000259" key="1">
    <source>
        <dbReference type="PROSITE" id="PS50110"/>
    </source>
</evidence>
<protein>
    <recommendedName>
        <fullName evidence="1">Response regulatory domain-containing protein</fullName>
    </recommendedName>
</protein>
<accession>X0WR18</accession>
<dbReference type="InterPro" id="IPR011006">
    <property type="entry name" value="CheY-like_superfamily"/>
</dbReference>
<dbReference type="Gene3D" id="3.40.50.2300">
    <property type="match status" value="1"/>
</dbReference>
<dbReference type="InterPro" id="IPR001789">
    <property type="entry name" value="Sig_transdc_resp-reg_receiver"/>
</dbReference>